<evidence type="ECO:0000313" key="3">
    <source>
        <dbReference type="Proteomes" id="UP000291591"/>
    </source>
</evidence>
<evidence type="ECO:0000256" key="1">
    <source>
        <dbReference type="SAM" id="SignalP"/>
    </source>
</evidence>
<dbReference type="EMBL" id="SHKL01000001">
    <property type="protein sequence ID" value="RZT83660.1"/>
    <property type="molecule type" value="Genomic_DNA"/>
</dbReference>
<dbReference type="RefSeq" id="WP_130288378.1">
    <property type="nucleotide sequence ID" value="NZ_SHKL01000001.1"/>
</dbReference>
<evidence type="ECO:0008006" key="4">
    <source>
        <dbReference type="Google" id="ProtNLM"/>
    </source>
</evidence>
<accession>A0A4V6ME90</accession>
<name>A0A4V6ME90_PSEST</name>
<dbReference type="AlphaFoldDB" id="A0A4V6ME90"/>
<proteinExistence type="predicted"/>
<feature type="chain" id="PRO_5020249115" description="Ig-like domain-containing protein" evidence="1">
    <location>
        <begin position="29"/>
        <end position="77"/>
    </location>
</feature>
<protein>
    <recommendedName>
        <fullName evidence="4">Ig-like domain-containing protein</fullName>
    </recommendedName>
</protein>
<dbReference type="Proteomes" id="UP000291591">
    <property type="component" value="Unassembled WGS sequence"/>
</dbReference>
<sequence>MSQRIRLFVGGAALAIGASIAVATPAFAETIGTFDSYDQCVRIGADTVNAPGGASRYECIGNGNPANDSTRWTLNVH</sequence>
<feature type="signal peptide" evidence="1">
    <location>
        <begin position="1"/>
        <end position="28"/>
    </location>
</feature>
<keyword evidence="3" id="KW-1185">Reference proteome</keyword>
<evidence type="ECO:0000313" key="2">
    <source>
        <dbReference type="EMBL" id="RZT83660.1"/>
    </source>
</evidence>
<gene>
    <name evidence="2" type="ORF">EV383_0472</name>
</gene>
<keyword evidence="1" id="KW-0732">Signal</keyword>
<organism evidence="2 3">
    <name type="scientific">Pseudonocardia sediminis</name>
    <dbReference type="NCBI Taxonomy" id="1397368"/>
    <lineage>
        <taxon>Bacteria</taxon>
        <taxon>Bacillati</taxon>
        <taxon>Actinomycetota</taxon>
        <taxon>Actinomycetes</taxon>
        <taxon>Pseudonocardiales</taxon>
        <taxon>Pseudonocardiaceae</taxon>
        <taxon>Pseudonocardia</taxon>
    </lineage>
</organism>
<comment type="caution">
    <text evidence="2">The sequence shown here is derived from an EMBL/GenBank/DDBJ whole genome shotgun (WGS) entry which is preliminary data.</text>
</comment>
<reference evidence="2 3" key="1">
    <citation type="submission" date="2019-02" db="EMBL/GenBank/DDBJ databases">
        <title>Sequencing the genomes of 1000 actinobacteria strains.</title>
        <authorList>
            <person name="Klenk H.-P."/>
        </authorList>
    </citation>
    <scope>NUCLEOTIDE SEQUENCE [LARGE SCALE GENOMIC DNA]</scope>
    <source>
        <strain evidence="2 3">DSM 45779</strain>
    </source>
</reference>
<dbReference type="OrthoDB" id="9975170at2"/>